<dbReference type="HOGENOM" id="CLU_1531766_0_0_7"/>
<proteinExistence type="predicted"/>
<feature type="transmembrane region" description="Helical" evidence="1">
    <location>
        <begin position="146"/>
        <end position="164"/>
    </location>
</feature>
<dbReference type="Proteomes" id="UP000006176">
    <property type="component" value="Chromosome"/>
</dbReference>
<keyword evidence="3" id="KW-1185">Reference proteome</keyword>
<dbReference type="STRING" id="760154.Sulba_1977"/>
<evidence type="ECO:0000256" key="1">
    <source>
        <dbReference type="SAM" id="Phobius"/>
    </source>
</evidence>
<feature type="transmembrane region" description="Helical" evidence="1">
    <location>
        <begin position="121"/>
        <end position="139"/>
    </location>
</feature>
<keyword evidence="1" id="KW-1133">Transmembrane helix</keyword>
<gene>
    <name evidence="2" type="ordered locus">Sulba_1977</name>
</gene>
<feature type="transmembrane region" description="Helical" evidence="1">
    <location>
        <begin position="34"/>
        <end position="51"/>
    </location>
</feature>
<dbReference type="EMBL" id="CP003333">
    <property type="protein sequence ID" value="AFL69256.1"/>
    <property type="molecule type" value="Genomic_DNA"/>
</dbReference>
<reference evidence="2 3" key="1">
    <citation type="submission" date="2012-06" db="EMBL/GenBank/DDBJ databases">
        <title>Complete sequence of Sulfurospirillum barnesii SES-3.</title>
        <authorList>
            <consortium name="US DOE Joint Genome Institute"/>
            <person name="Lucas S."/>
            <person name="Han J."/>
            <person name="Lapidus A."/>
            <person name="Cheng J.-F."/>
            <person name="Goodwin L."/>
            <person name="Pitluck S."/>
            <person name="Peters L."/>
            <person name="Ovchinnikova G."/>
            <person name="Lu M."/>
            <person name="Detter J.C."/>
            <person name="Han C."/>
            <person name="Tapia R."/>
            <person name="Land M."/>
            <person name="Hauser L."/>
            <person name="Kyrpides N."/>
            <person name="Ivanova N."/>
            <person name="Pagani I."/>
            <person name="Stolz J."/>
            <person name="Arkin A."/>
            <person name="Dehal P."/>
            <person name="Oremland R."/>
            <person name="Saltikov C."/>
            <person name="Basu P."/>
            <person name="Hollibaugh J."/>
            <person name="Newman D."/>
            <person name="Stolyar S."/>
            <person name="Hazen T."/>
            <person name="Woyke T."/>
        </authorList>
    </citation>
    <scope>NUCLEOTIDE SEQUENCE [LARGE SCALE GENOMIC DNA]</scope>
    <source>
        <strain evidence="3">ATCC 700032 / DSM 10660 / SES-3</strain>
    </source>
</reference>
<dbReference type="PATRIC" id="fig|760154.4.peg.1974"/>
<accession>I3XZ82</accession>
<dbReference type="AlphaFoldDB" id="I3XZ82"/>
<name>I3XZ82_SULBS</name>
<organism evidence="2 3">
    <name type="scientific">Sulfurospirillum barnesii (strain ATCC 700032 / DSM 10660 / SES-3)</name>
    <dbReference type="NCBI Taxonomy" id="760154"/>
    <lineage>
        <taxon>Bacteria</taxon>
        <taxon>Pseudomonadati</taxon>
        <taxon>Campylobacterota</taxon>
        <taxon>Epsilonproteobacteria</taxon>
        <taxon>Campylobacterales</taxon>
        <taxon>Sulfurospirillaceae</taxon>
        <taxon>Sulfurospirillum</taxon>
    </lineage>
</organism>
<feature type="transmembrane region" description="Helical" evidence="1">
    <location>
        <begin position="88"/>
        <end position="109"/>
    </location>
</feature>
<evidence type="ECO:0000313" key="2">
    <source>
        <dbReference type="EMBL" id="AFL69256.1"/>
    </source>
</evidence>
<dbReference type="KEGG" id="sba:Sulba_1977"/>
<keyword evidence="1" id="KW-0812">Transmembrane</keyword>
<evidence type="ECO:0000313" key="3">
    <source>
        <dbReference type="Proteomes" id="UP000006176"/>
    </source>
</evidence>
<feature type="transmembrane region" description="Helical" evidence="1">
    <location>
        <begin position="6"/>
        <end position="22"/>
    </location>
</feature>
<protein>
    <submittedName>
        <fullName evidence="2">Uncharacterized protein</fullName>
    </submittedName>
</protein>
<feature type="transmembrane region" description="Helical" evidence="1">
    <location>
        <begin position="57"/>
        <end position="76"/>
    </location>
</feature>
<sequence length="175" mass="19920">MIPYALESGFALVFMAYLFQLYKTFKTKRGDGIALNGYLVTFITLLGYIFWSKGNIGTVKILELFVHTLTFGYIFSKSKRVRFSKKDTGVFLVALFGSLNLIGGIAQAYKSFQNIAPQDVSFMHYLLIFSANFLFLHVAFLEHDRLAIFVGLIMTNTVYMYILFKTAQGITKRLP</sequence>
<keyword evidence="1" id="KW-0472">Membrane</keyword>